<proteinExistence type="predicted"/>
<evidence type="ECO:0000313" key="2">
    <source>
        <dbReference type="Proteomes" id="UP001143474"/>
    </source>
</evidence>
<name>A0A9W6MAY4_9ACTN</name>
<evidence type="ECO:0000313" key="1">
    <source>
        <dbReference type="EMBL" id="GLK07482.1"/>
    </source>
</evidence>
<reference evidence="1" key="2">
    <citation type="submission" date="2023-01" db="EMBL/GenBank/DDBJ databases">
        <authorList>
            <person name="Sun Q."/>
            <person name="Evtushenko L."/>
        </authorList>
    </citation>
    <scope>NUCLEOTIDE SEQUENCE</scope>
    <source>
        <strain evidence="1">VKM Ac-2007</strain>
    </source>
</reference>
<sequence length="137" mass="14036">MFTVGVDIAQLADQIVPYAAAALGAYGTGAIAKIGENTTDGAASIGRRLVIRIFGEKPSEQAQEALDDLSGAPGDPDLRAVLRVQIRKALAADPVLAREVAEMVRSSGVVASGERSVAAHEISGIVVTGDGAQIRKA</sequence>
<dbReference type="AlphaFoldDB" id="A0A9W6MAY4"/>
<keyword evidence="2" id="KW-1185">Reference proteome</keyword>
<dbReference type="Proteomes" id="UP001143474">
    <property type="component" value="Unassembled WGS sequence"/>
</dbReference>
<organism evidence="1 2">
    <name type="scientific">Streptosporangium carneum</name>
    <dbReference type="NCBI Taxonomy" id="47481"/>
    <lineage>
        <taxon>Bacteria</taxon>
        <taxon>Bacillati</taxon>
        <taxon>Actinomycetota</taxon>
        <taxon>Actinomycetes</taxon>
        <taxon>Streptosporangiales</taxon>
        <taxon>Streptosporangiaceae</taxon>
        <taxon>Streptosporangium</taxon>
    </lineage>
</organism>
<dbReference type="EMBL" id="BSEV01000001">
    <property type="protein sequence ID" value="GLK07482.1"/>
    <property type="molecule type" value="Genomic_DNA"/>
</dbReference>
<gene>
    <name evidence="1" type="ORF">GCM10017600_08870</name>
</gene>
<reference evidence="1" key="1">
    <citation type="journal article" date="2014" name="Int. J. Syst. Evol. Microbiol.">
        <title>Complete genome sequence of Corynebacterium casei LMG S-19264T (=DSM 44701T), isolated from a smear-ripened cheese.</title>
        <authorList>
            <consortium name="US DOE Joint Genome Institute (JGI-PGF)"/>
            <person name="Walter F."/>
            <person name="Albersmeier A."/>
            <person name="Kalinowski J."/>
            <person name="Ruckert C."/>
        </authorList>
    </citation>
    <scope>NUCLEOTIDE SEQUENCE</scope>
    <source>
        <strain evidence="1">VKM Ac-2007</strain>
    </source>
</reference>
<protein>
    <submittedName>
        <fullName evidence="1">Uncharacterized protein</fullName>
    </submittedName>
</protein>
<accession>A0A9W6MAY4</accession>
<comment type="caution">
    <text evidence="1">The sequence shown here is derived from an EMBL/GenBank/DDBJ whole genome shotgun (WGS) entry which is preliminary data.</text>
</comment>